<dbReference type="AlphaFoldDB" id="A0A8J2KWW5"/>
<dbReference type="Proteomes" id="UP000708208">
    <property type="component" value="Unassembled WGS sequence"/>
</dbReference>
<dbReference type="EMBL" id="CAJVCH010528171">
    <property type="protein sequence ID" value="CAG7823036.1"/>
    <property type="molecule type" value="Genomic_DNA"/>
</dbReference>
<proteinExistence type="predicted"/>
<evidence type="ECO:0000313" key="1">
    <source>
        <dbReference type="EMBL" id="CAG7823036.1"/>
    </source>
</evidence>
<reference evidence="1" key="1">
    <citation type="submission" date="2021-06" db="EMBL/GenBank/DDBJ databases">
        <authorList>
            <person name="Hodson N. C."/>
            <person name="Mongue J. A."/>
            <person name="Jaron S. K."/>
        </authorList>
    </citation>
    <scope>NUCLEOTIDE SEQUENCE</scope>
</reference>
<sequence>SKVNGQKESLRSFGCILFGLWRGLSR</sequence>
<gene>
    <name evidence="1" type="ORF">AFUS01_LOCUS33273</name>
</gene>
<keyword evidence="2" id="KW-1185">Reference proteome</keyword>
<evidence type="ECO:0000313" key="2">
    <source>
        <dbReference type="Proteomes" id="UP000708208"/>
    </source>
</evidence>
<protein>
    <submittedName>
        <fullName evidence="1">Uncharacterized protein</fullName>
    </submittedName>
</protein>
<name>A0A8J2KWW5_9HEXA</name>
<accession>A0A8J2KWW5</accession>
<comment type="caution">
    <text evidence="1">The sequence shown here is derived from an EMBL/GenBank/DDBJ whole genome shotgun (WGS) entry which is preliminary data.</text>
</comment>
<feature type="non-terminal residue" evidence="1">
    <location>
        <position position="1"/>
    </location>
</feature>
<organism evidence="1 2">
    <name type="scientific">Allacma fusca</name>
    <dbReference type="NCBI Taxonomy" id="39272"/>
    <lineage>
        <taxon>Eukaryota</taxon>
        <taxon>Metazoa</taxon>
        <taxon>Ecdysozoa</taxon>
        <taxon>Arthropoda</taxon>
        <taxon>Hexapoda</taxon>
        <taxon>Collembola</taxon>
        <taxon>Symphypleona</taxon>
        <taxon>Sminthuridae</taxon>
        <taxon>Allacma</taxon>
    </lineage>
</organism>